<evidence type="ECO:0000259" key="10">
    <source>
        <dbReference type="Pfam" id="PF02852"/>
    </source>
</evidence>
<evidence type="ECO:0000256" key="6">
    <source>
        <dbReference type="ARBA" id="ARBA00023002"/>
    </source>
</evidence>
<evidence type="ECO:0000313" key="13">
    <source>
        <dbReference type="Proteomes" id="UP000823046"/>
    </source>
</evidence>
<dbReference type="InterPro" id="IPR016156">
    <property type="entry name" value="FAD/NAD-linked_Rdtase_dimer_sf"/>
</dbReference>
<proteinExistence type="inferred from homology"/>
<dbReference type="Gene3D" id="3.50.50.60">
    <property type="entry name" value="FAD/NAD(P)-binding domain"/>
    <property type="match status" value="1"/>
</dbReference>
<dbReference type="PANTHER" id="PTHR42737">
    <property type="entry name" value="GLUTATHIONE REDUCTASE"/>
    <property type="match status" value="1"/>
</dbReference>
<evidence type="ECO:0000256" key="8">
    <source>
        <dbReference type="ARBA" id="ARBA00023284"/>
    </source>
</evidence>
<keyword evidence="13" id="KW-1185">Reference proteome</keyword>
<comment type="caution">
    <text evidence="12">The sequence shown here is derived from an EMBL/GenBank/DDBJ whole genome shotgun (WGS) entry which is preliminary data.</text>
</comment>
<evidence type="ECO:0000256" key="1">
    <source>
        <dbReference type="ARBA" id="ARBA00001974"/>
    </source>
</evidence>
<dbReference type="SUPFAM" id="SSF55424">
    <property type="entry name" value="FAD/NAD-linked reductases, dimerisation (C-terminal) domain"/>
    <property type="match status" value="1"/>
</dbReference>
<gene>
    <name evidence="12" type="ORF">IE077_003140</name>
</gene>
<protein>
    <submittedName>
        <fullName evidence="12">Thioredoxin reductase</fullName>
    </submittedName>
</protein>
<dbReference type="InterPro" id="IPR023753">
    <property type="entry name" value="FAD/NAD-binding_dom"/>
</dbReference>
<feature type="domain" description="FAD/NAD(P)-binding" evidence="11">
    <location>
        <begin position="81"/>
        <end position="434"/>
    </location>
</feature>
<dbReference type="Pfam" id="PF07992">
    <property type="entry name" value="Pyr_redox_2"/>
    <property type="match status" value="1"/>
</dbReference>
<dbReference type="InterPro" id="IPR012999">
    <property type="entry name" value="Pyr_OxRdtase_I_AS"/>
</dbReference>
<dbReference type="EMBL" id="JADAQX010000032">
    <property type="protein sequence ID" value="KAF8822671.1"/>
    <property type="molecule type" value="Genomic_DNA"/>
</dbReference>
<dbReference type="Pfam" id="PF02852">
    <property type="entry name" value="Pyr_redox_dim"/>
    <property type="match status" value="1"/>
</dbReference>
<dbReference type="PIRSF" id="PIRSF000350">
    <property type="entry name" value="Mercury_reductase_MerA"/>
    <property type="match status" value="1"/>
</dbReference>
<reference evidence="12 13" key="1">
    <citation type="journal article" date="2020" name="bioRxiv">
        <title>Metabolic contributions of an alphaproteobacterial endosymbiont in the apicomplexan Cardiosporidium cionae.</title>
        <authorList>
            <person name="Hunter E.S."/>
            <person name="Paight C.J."/>
            <person name="Lane C.E."/>
        </authorList>
    </citation>
    <scope>NUCLEOTIDE SEQUENCE [LARGE SCALE GENOMIC DNA]</scope>
    <source>
        <strain evidence="12">ESH_2018</strain>
    </source>
</reference>
<dbReference type="NCBIfam" id="TIGR01438">
    <property type="entry name" value="TGR"/>
    <property type="match status" value="1"/>
</dbReference>
<evidence type="ECO:0000256" key="3">
    <source>
        <dbReference type="ARBA" id="ARBA00022630"/>
    </source>
</evidence>
<keyword evidence="3 9" id="KW-0285">Flavoprotein</keyword>
<comment type="similarity">
    <text evidence="2 9">Belongs to the class-I pyridine nucleotide-disulfide oxidoreductase family.</text>
</comment>
<accession>A0ABQ7JFC7</accession>
<comment type="cofactor">
    <cofactor evidence="1">
        <name>FAD</name>
        <dbReference type="ChEBI" id="CHEBI:57692"/>
    </cofactor>
</comment>
<dbReference type="InterPro" id="IPR001100">
    <property type="entry name" value="Pyr_nuc-diS_OxRdtase"/>
</dbReference>
<dbReference type="InterPro" id="IPR036188">
    <property type="entry name" value="FAD/NAD-bd_sf"/>
</dbReference>
<keyword evidence="4 9" id="KW-0274">FAD</keyword>
<dbReference type="Proteomes" id="UP000823046">
    <property type="component" value="Unassembled WGS sequence"/>
</dbReference>
<dbReference type="InterPro" id="IPR006338">
    <property type="entry name" value="Thioredoxin/glutathione_Rdtase"/>
</dbReference>
<keyword evidence="8 9" id="KW-0676">Redox-active center</keyword>
<organism evidence="12 13">
    <name type="scientific">Cardiosporidium cionae</name>
    <dbReference type="NCBI Taxonomy" id="476202"/>
    <lineage>
        <taxon>Eukaryota</taxon>
        <taxon>Sar</taxon>
        <taxon>Alveolata</taxon>
        <taxon>Apicomplexa</taxon>
        <taxon>Aconoidasida</taxon>
        <taxon>Nephromycida</taxon>
        <taxon>Cardiosporidium</taxon>
    </lineage>
</organism>
<evidence type="ECO:0000256" key="9">
    <source>
        <dbReference type="RuleBase" id="RU003691"/>
    </source>
</evidence>
<keyword evidence="7" id="KW-1015">Disulfide bond</keyword>
<evidence type="ECO:0000313" key="12">
    <source>
        <dbReference type="EMBL" id="KAF8822671.1"/>
    </source>
</evidence>
<feature type="domain" description="Pyridine nucleotide-disulphide oxidoreductase dimerisation" evidence="10">
    <location>
        <begin position="454"/>
        <end position="578"/>
    </location>
</feature>
<dbReference type="PRINTS" id="PR00411">
    <property type="entry name" value="PNDRDTASEI"/>
</dbReference>
<dbReference type="PANTHER" id="PTHR42737:SF2">
    <property type="entry name" value="GLUTATHIONE REDUCTASE"/>
    <property type="match status" value="1"/>
</dbReference>
<evidence type="ECO:0000256" key="4">
    <source>
        <dbReference type="ARBA" id="ARBA00022827"/>
    </source>
</evidence>
<sequence length="602" mass="64821">MSSLSLLRYSTPPWSSISNCRAGFRTFRNISSTFRLQFHHSKSAKTLLAAGGTFQQNSNSSVVKLNQSIDSFSTVAMDSQYDLAVIGGGSGGLAAAKEAAHCGAKVVLFDFVTPSSQGTKWGLGGTCVNVGCVPKKLMHYAASMGPVFHHDGAAFGWKNSISKDTNERLANAEGANSKYSRIEGSGENAFDWISLVKTVQNHVRSLNFSYRGGLRSAQVQYINATARFKGPTELVYTLNNVEKSLTAKHIILATGGRPYIPEDVPGAKELSITSDDLFSLKTPPRKTLVVGGAYIALECAGFLTEFGYDVTVAVRSILLRGFDRQCSEKVGQLMAETGTKFLYSVTPKSLTQQSNGRILVEFNGASSDEFDTVLYATGRSADTIKLNLSAAGVSTTSSGKIHTINEQTEVPHIYALGDILDGKPELTPVAIKAGELLVRRLFGNETALMNYKEIPTTIFTPFEYGCCGLSEEEAIALYSAENIETFLSEFVSLEIAAAHREKIESQREHEFDTALSPNCLSKLICLKNENMRVVGFHYVGRNAGEVTQGMALALRLKATKEDFDHCVGIHPTDAESFMGLAVTKSSGESWVAAGGCGGGKCG</sequence>
<keyword evidence="5" id="KW-0521">NADP</keyword>
<dbReference type="PRINTS" id="PR00368">
    <property type="entry name" value="FADPNR"/>
</dbReference>
<dbReference type="SUPFAM" id="SSF51905">
    <property type="entry name" value="FAD/NAD(P)-binding domain"/>
    <property type="match status" value="1"/>
</dbReference>
<name>A0ABQ7JFC7_9APIC</name>
<dbReference type="InterPro" id="IPR046952">
    <property type="entry name" value="GSHR/TRXR-like"/>
</dbReference>
<evidence type="ECO:0000256" key="5">
    <source>
        <dbReference type="ARBA" id="ARBA00022857"/>
    </source>
</evidence>
<evidence type="ECO:0000256" key="7">
    <source>
        <dbReference type="ARBA" id="ARBA00023157"/>
    </source>
</evidence>
<evidence type="ECO:0000256" key="2">
    <source>
        <dbReference type="ARBA" id="ARBA00007532"/>
    </source>
</evidence>
<dbReference type="PROSITE" id="PS00076">
    <property type="entry name" value="PYRIDINE_REDOX_1"/>
    <property type="match status" value="1"/>
</dbReference>
<dbReference type="InterPro" id="IPR004099">
    <property type="entry name" value="Pyr_nucl-diS_OxRdtase_dimer"/>
</dbReference>
<evidence type="ECO:0000259" key="11">
    <source>
        <dbReference type="Pfam" id="PF07992"/>
    </source>
</evidence>
<keyword evidence="6 9" id="KW-0560">Oxidoreductase</keyword>